<comment type="caution">
    <text evidence="2">The sequence shown here is derived from an EMBL/GenBank/DDBJ whole genome shotgun (WGS) entry which is preliminary data.</text>
</comment>
<feature type="signal peptide" evidence="1">
    <location>
        <begin position="1"/>
        <end position="30"/>
    </location>
</feature>
<dbReference type="RefSeq" id="WP_270044910.1">
    <property type="nucleotide sequence ID" value="NZ_JAPDOD010000050.1"/>
</dbReference>
<dbReference type="InterPro" id="IPR006311">
    <property type="entry name" value="TAT_signal"/>
</dbReference>
<reference evidence="2" key="1">
    <citation type="submission" date="2022-10" db="EMBL/GenBank/DDBJ databases">
        <title>The WGS of Solirubrobacter ginsenosidimutans DSM 21036.</title>
        <authorList>
            <person name="Jiang Z."/>
        </authorList>
    </citation>
    <scope>NUCLEOTIDE SEQUENCE</scope>
    <source>
        <strain evidence="2">DSM 21036</strain>
    </source>
</reference>
<protein>
    <submittedName>
        <fullName evidence="2">Uncharacterized protein</fullName>
    </submittedName>
</protein>
<feature type="chain" id="PRO_5040934105" evidence="1">
    <location>
        <begin position="31"/>
        <end position="117"/>
    </location>
</feature>
<keyword evidence="3" id="KW-1185">Reference proteome</keyword>
<dbReference type="Proteomes" id="UP001149140">
    <property type="component" value="Unassembled WGS sequence"/>
</dbReference>
<keyword evidence="1" id="KW-0732">Signal</keyword>
<name>A0A9X3MZJ3_9ACTN</name>
<evidence type="ECO:0000256" key="1">
    <source>
        <dbReference type="SAM" id="SignalP"/>
    </source>
</evidence>
<accession>A0A9X3MZJ3</accession>
<gene>
    <name evidence="2" type="ORF">OM076_35610</name>
</gene>
<dbReference type="EMBL" id="JAPDOD010000050">
    <property type="protein sequence ID" value="MDA0165649.1"/>
    <property type="molecule type" value="Genomic_DNA"/>
</dbReference>
<organism evidence="2 3">
    <name type="scientific">Solirubrobacter ginsenosidimutans</name>
    <dbReference type="NCBI Taxonomy" id="490573"/>
    <lineage>
        <taxon>Bacteria</taxon>
        <taxon>Bacillati</taxon>
        <taxon>Actinomycetota</taxon>
        <taxon>Thermoleophilia</taxon>
        <taxon>Solirubrobacterales</taxon>
        <taxon>Solirubrobacteraceae</taxon>
        <taxon>Solirubrobacter</taxon>
    </lineage>
</organism>
<evidence type="ECO:0000313" key="3">
    <source>
        <dbReference type="Proteomes" id="UP001149140"/>
    </source>
</evidence>
<evidence type="ECO:0000313" key="2">
    <source>
        <dbReference type="EMBL" id="MDA0165649.1"/>
    </source>
</evidence>
<sequence>MLSRRTPLLAPLAPLAAAVALAAGAPAAHAYTAPKLNFKMPTAYAGLPAFPAGSMCGNQFGAEGQGRTGGNDVTLCGNGLTFVGPQTSITNTIGPTIITAGFAGTVITSAGNVSILP</sequence>
<dbReference type="AlphaFoldDB" id="A0A9X3MZJ3"/>
<dbReference type="PROSITE" id="PS51318">
    <property type="entry name" value="TAT"/>
    <property type="match status" value="1"/>
</dbReference>
<proteinExistence type="predicted"/>